<dbReference type="EMBL" id="BMQC01000010">
    <property type="protein sequence ID" value="GGK35056.1"/>
    <property type="molecule type" value="Genomic_DNA"/>
</dbReference>
<feature type="region of interest" description="Disordered" evidence="3">
    <location>
        <begin position="189"/>
        <end position="286"/>
    </location>
</feature>
<gene>
    <name evidence="4" type="ORF">GCM10010124_29650</name>
</gene>
<evidence type="ECO:0000313" key="5">
    <source>
        <dbReference type="Proteomes" id="UP000662200"/>
    </source>
</evidence>
<reference evidence="4" key="1">
    <citation type="journal article" date="2014" name="Int. J. Syst. Evol. Microbiol.">
        <title>Complete genome sequence of Corynebacterium casei LMG S-19264T (=DSM 44701T), isolated from a smear-ripened cheese.</title>
        <authorList>
            <consortium name="US DOE Joint Genome Institute (JGI-PGF)"/>
            <person name="Walter F."/>
            <person name="Albersmeier A."/>
            <person name="Kalinowski J."/>
            <person name="Ruckert C."/>
        </authorList>
    </citation>
    <scope>NUCLEOTIDE SEQUENCE</scope>
    <source>
        <strain evidence="4">JCM 3091</strain>
    </source>
</reference>
<dbReference type="InterPro" id="IPR023365">
    <property type="entry name" value="Sortase_dom-sf"/>
</dbReference>
<proteinExistence type="predicted"/>
<feature type="compositionally biased region" description="Pro residues" evidence="3">
    <location>
        <begin position="113"/>
        <end position="145"/>
    </location>
</feature>
<feature type="compositionally biased region" description="Basic residues" evidence="3">
    <location>
        <begin position="20"/>
        <end position="29"/>
    </location>
</feature>
<dbReference type="AlphaFoldDB" id="A0A8J3FIV0"/>
<name>A0A8J3FIV0_9ACTN</name>
<dbReference type="SUPFAM" id="SSF63817">
    <property type="entry name" value="Sortase"/>
    <property type="match status" value="1"/>
</dbReference>
<evidence type="ECO:0008006" key="6">
    <source>
        <dbReference type="Google" id="ProtNLM"/>
    </source>
</evidence>
<comment type="caution">
    <text evidence="4">The sequence shown here is derived from an EMBL/GenBank/DDBJ whole genome shotgun (WGS) entry which is preliminary data.</text>
</comment>
<dbReference type="CDD" id="cd05830">
    <property type="entry name" value="Sortase_E"/>
    <property type="match status" value="1"/>
</dbReference>
<feature type="active site" description="Proton donor/acceptor" evidence="2">
    <location>
        <position position="406"/>
    </location>
</feature>
<feature type="compositionally biased region" description="Low complexity" evidence="3">
    <location>
        <begin position="51"/>
        <end position="61"/>
    </location>
</feature>
<dbReference type="GO" id="GO:0016787">
    <property type="term" value="F:hydrolase activity"/>
    <property type="evidence" value="ECO:0007669"/>
    <property type="project" value="UniProtKB-KW"/>
</dbReference>
<evidence type="ECO:0000256" key="3">
    <source>
        <dbReference type="SAM" id="MobiDB-lite"/>
    </source>
</evidence>
<feature type="compositionally biased region" description="Pro residues" evidence="3">
    <location>
        <begin position="90"/>
        <end position="99"/>
    </location>
</feature>
<dbReference type="RefSeq" id="WP_189114917.1">
    <property type="nucleotide sequence ID" value="NZ_BMQC01000010.1"/>
</dbReference>
<dbReference type="InterPro" id="IPR005754">
    <property type="entry name" value="Sortase"/>
</dbReference>
<feature type="compositionally biased region" description="Pro residues" evidence="3">
    <location>
        <begin position="250"/>
        <end position="280"/>
    </location>
</feature>
<feature type="region of interest" description="Disordered" evidence="3">
    <location>
        <begin position="1"/>
        <end position="145"/>
    </location>
</feature>
<keyword evidence="5" id="KW-1185">Reference proteome</keyword>
<accession>A0A8J3FIV0</accession>
<feature type="compositionally biased region" description="Basic and acidic residues" evidence="3">
    <location>
        <begin position="10"/>
        <end position="19"/>
    </location>
</feature>
<dbReference type="NCBIfam" id="NF033747">
    <property type="entry name" value="class_E_sortase"/>
    <property type="match status" value="1"/>
</dbReference>
<evidence type="ECO:0000313" key="4">
    <source>
        <dbReference type="EMBL" id="GGK35056.1"/>
    </source>
</evidence>
<feature type="active site" description="Acyl-thioester intermediate" evidence="2">
    <location>
        <position position="470"/>
    </location>
</feature>
<evidence type="ECO:0000256" key="2">
    <source>
        <dbReference type="PIRSR" id="PIRSR605754-1"/>
    </source>
</evidence>
<protein>
    <recommendedName>
        <fullName evidence="6">Class E sortase</fullName>
    </recommendedName>
</protein>
<reference evidence="4" key="2">
    <citation type="submission" date="2020-09" db="EMBL/GenBank/DDBJ databases">
        <authorList>
            <person name="Sun Q."/>
            <person name="Ohkuma M."/>
        </authorList>
    </citation>
    <scope>NUCLEOTIDE SEQUENCE</scope>
    <source>
        <strain evidence="4">JCM 3091</strain>
    </source>
</reference>
<dbReference type="Proteomes" id="UP000662200">
    <property type="component" value="Unassembled WGS sequence"/>
</dbReference>
<dbReference type="InterPro" id="IPR042003">
    <property type="entry name" value="Sortase_E"/>
</dbReference>
<feature type="compositionally biased region" description="Pro residues" evidence="3">
    <location>
        <begin position="62"/>
        <end position="82"/>
    </location>
</feature>
<dbReference type="Pfam" id="PF04203">
    <property type="entry name" value="Sortase"/>
    <property type="match status" value="1"/>
</dbReference>
<organism evidence="4 5">
    <name type="scientific">Pilimelia terevasa</name>
    <dbReference type="NCBI Taxonomy" id="53372"/>
    <lineage>
        <taxon>Bacteria</taxon>
        <taxon>Bacillati</taxon>
        <taxon>Actinomycetota</taxon>
        <taxon>Actinomycetes</taxon>
        <taxon>Micromonosporales</taxon>
        <taxon>Micromonosporaceae</taxon>
        <taxon>Pilimelia</taxon>
    </lineage>
</organism>
<dbReference type="Gene3D" id="2.40.260.10">
    <property type="entry name" value="Sortase"/>
    <property type="match status" value="1"/>
</dbReference>
<dbReference type="InterPro" id="IPR053465">
    <property type="entry name" value="Sortase_Class_E"/>
</dbReference>
<sequence>MTEEFDVDLDAGREREDRRARSRERRARRGRETRPDTPASPPPADRPAWDGPTALAPTTGAPAPPPPGPTPLPGPAALPPHPVAELPGAAGPPAPPAAPPNLTRPDPHHSPPVAMPPAALPPVAMPPAALPPVAVPPAEVPPIAVPPAAAPAVERPVFGAAGAGAAPTDSDPTGAIHAVAGTESVDAPYGAWASGPAVTPPPPGTGAGGGRHRVDTTAEQPGMPRRIAEVPRPATVGGPGTARGTAAVPAVPPTGVVPPSPPPSPPPAPAGGPGADPPAPRRGGRVTAGGVVRGTVRGFGELMITCGVVLLLFAGYEIYGKTAIVDAAQGDLDRAFDKTPAAASANRPSTGKPPPGDAVARLHIPRLAKKWVVVEGVAPDDIKVAPGHYPKSAMPGQSGNFSVAGHRVKSTFWDLDDMRPGDPIVVETKTNWYVYRTSRSRIVRPTAVEVVDPVPPGFRSGERLLTITTCNPKWDNYERLVVHASLLRTQPRSAGDPAELRR</sequence>
<evidence type="ECO:0000256" key="1">
    <source>
        <dbReference type="ARBA" id="ARBA00022801"/>
    </source>
</evidence>
<keyword evidence="1" id="KW-0378">Hydrolase</keyword>
<dbReference type="NCBIfam" id="TIGR01076">
    <property type="entry name" value="sortase_fam"/>
    <property type="match status" value="1"/>
</dbReference>